<dbReference type="Proteomes" id="UP000010301">
    <property type="component" value="Unassembled WGS sequence"/>
</dbReference>
<name>C0W236_9ACTO</name>
<dbReference type="EMBL" id="ACFG01000037">
    <property type="protein sequence ID" value="EEH63250.1"/>
    <property type="molecule type" value="Genomic_DNA"/>
</dbReference>
<evidence type="ECO:0000313" key="5">
    <source>
        <dbReference type="EMBL" id="EEH63250.1"/>
    </source>
</evidence>
<dbReference type="SMART" id="SM00382">
    <property type="entry name" value="AAA"/>
    <property type="match status" value="1"/>
</dbReference>
<dbReference type="CDD" id="cd03235">
    <property type="entry name" value="ABC_Metallic_Cations"/>
    <property type="match status" value="1"/>
</dbReference>
<evidence type="ECO:0000259" key="4">
    <source>
        <dbReference type="PROSITE" id="PS50893"/>
    </source>
</evidence>
<dbReference type="eggNOG" id="COG1121">
    <property type="taxonomic scope" value="Bacteria"/>
</dbReference>
<dbReference type="InterPro" id="IPR017871">
    <property type="entry name" value="ABC_transporter-like_CS"/>
</dbReference>
<dbReference type="InterPro" id="IPR003593">
    <property type="entry name" value="AAA+_ATPase"/>
</dbReference>
<evidence type="ECO:0000256" key="3">
    <source>
        <dbReference type="ARBA" id="ARBA00022840"/>
    </source>
</evidence>
<dbReference type="NCBIfam" id="TIGR03771">
    <property type="entry name" value="anch_rpt_ABC"/>
    <property type="match status" value="1"/>
</dbReference>
<evidence type="ECO:0000256" key="1">
    <source>
        <dbReference type="ARBA" id="ARBA00022448"/>
    </source>
</evidence>
<organism evidence="5 6">
    <name type="scientific">Gleimia coleocanis DSM 15436</name>
    <dbReference type="NCBI Taxonomy" id="525245"/>
    <lineage>
        <taxon>Bacteria</taxon>
        <taxon>Bacillati</taxon>
        <taxon>Actinomycetota</taxon>
        <taxon>Actinomycetes</taxon>
        <taxon>Actinomycetales</taxon>
        <taxon>Actinomycetaceae</taxon>
        <taxon>Gleimia</taxon>
    </lineage>
</organism>
<accession>C0W236</accession>
<dbReference type="AlphaFoldDB" id="C0W236"/>
<dbReference type="PANTHER" id="PTHR42734">
    <property type="entry name" value="METAL TRANSPORT SYSTEM ATP-BINDING PROTEIN TM_0124-RELATED"/>
    <property type="match status" value="1"/>
</dbReference>
<dbReference type="HOGENOM" id="CLU_000604_1_11_11"/>
<feature type="domain" description="ABC transporter" evidence="4">
    <location>
        <begin position="5"/>
        <end position="237"/>
    </location>
</feature>
<keyword evidence="1" id="KW-0813">Transport</keyword>
<dbReference type="InterPro" id="IPR003439">
    <property type="entry name" value="ABC_transporter-like_ATP-bd"/>
</dbReference>
<gene>
    <name evidence="5" type="ORF">HMPREF0044_1489</name>
</gene>
<evidence type="ECO:0000313" key="6">
    <source>
        <dbReference type="Proteomes" id="UP000010301"/>
    </source>
</evidence>
<dbReference type="GO" id="GO:0005524">
    <property type="term" value="F:ATP binding"/>
    <property type="evidence" value="ECO:0007669"/>
    <property type="project" value="UniProtKB-KW"/>
</dbReference>
<dbReference type="FunFam" id="3.40.50.300:FF:000134">
    <property type="entry name" value="Iron-enterobactin ABC transporter ATP-binding protein"/>
    <property type="match status" value="1"/>
</dbReference>
<proteinExistence type="predicted"/>
<comment type="caution">
    <text evidence="5">The sequence shown here is derived from an EMBL/GenBank/DDBJ whole genome shotgun (WGS) entry which is preliminary data.</text>
</comment>
<dbReference type="PROSITE" id="PS00211">
    <property type="entry name" value="ABC_TRANSPORTER_1"/>
    <property type="match status" value="1"/>
</dbReference>
<dbReference type="Pfam" id="PF00005">
    <property type="entry name" value="ABC_tran"/>
    <property type="match status" value="1"/>
</dbReference>
<dbReference type="SUPFAM" id="SSF52540">
    <property type="entry name" value="P-loop containing nucleoside triphosphate hydrolases"/>
    <property type="match status" value="1"/>
</dbReference>
<dbReference type="STRING" id="525245.HMPREF0044_1489"/>
<reference evidence="5 6" key="1">
    <citation type="submission" date="2009-01" db="EMBL/GenBank/DDBJ databases">
        <authorList>
            <person name="Qin X."/>
            <person name="Bachman B."/>
            <person name="Battles P."/>
            <person name="Bell A."/>
            <person name="Bess C."/>
            <person name="Bickham C."/>
            <person name="Chaboub L."/>
            <person name="Chen D."/>
            <person name="Coyle M."/>
            <person name="Deiros D.R."/>
            <person name="Dinh H."/>
            <person name="Forbes L."/>
            <person name="Fowler G."/>
            <person name="Francisco L."/>
            <person name="Fu Q."/>
            <person name="Gubbala S."/>
            <person name="Hale W."/>
            <person name="Han Y."/>
            <person name="Hemphill L."/>
            <person name="Highlander S.K."/>
            <person name="Hirani K."/>
            <person name="Hogues M."/>
            <person name="Jackson L."/>
            <person name="Jakkamsetti A."/>
            <person name="Javaid M."/>
            <person name="Jiang H."/>
            <person name="Korchina V."/>
            <person name="Kovar C."/>
            <person name="Lara F."/>
            <person name="Lee S."/>
            <person name="Mata R."/>
            <person name="Mathew T."/>
            <person name="Moen C."/>
            <person name="Morales K."/>
            <person name="Munidasa M."/>
            <person name="Nazareth L."/>
            <person name="Ngo R."/>
            <person name="Nguyen L."/>
            <person name="Okwuonu G."/>
            <person name="Ongeri F."/>
            <person name="Patil S."/>
            <person name="Petrosino J."/>
            <person name="Pham C."/>
            <person name="Pham P."/>
            <person name="Pu L.-L."/>
            <person name="Puazo M."/>
            <person name="Raj R."/>
            <person name="Reid J."/>
            <person name="Rouhana J."/>
            <person name="Saada N."/>
            <person name="Shang Y."/>
            <person name="Simmons D."/>
            <person name="Thornton R."/>
            <person name="Warren J."/>
            <person name="Weissenberger G."/>
            <person name="Zhang J."/>
            <person name="Zhang L."/>
            <person name="Zhou C."/>
            <person name="Zhu D."/>
            <person name="Muzny D."/>
            <person name="Worley K."/>
            <person name="Gibbs R."/>
        </authorList>
    </citation>
    <scope>NUCLEOTIDE SEQUENCE [LARGE SCALE GENOMIC DNA]</scope>
    <source>
        <strain evidence="5 6">DSM 15436</strain>
    </source>
</reference>
<dbReference type="PROSITE" id="PS50893">
    <property type="entry name" value="ABC_TRANSPORTER_2"/>
    <property type="match status" value="1"/>
</dbReference>
<dbReference type="InterPro" id="IPR022508">
    <property type="entry name" value="ABC_trspt_anch-rpt_ATP-bd"/>
</dbReference>
<dbReference type="Gene3D" id="3.40.50.300">
    <property type="entry name" value="P-loop containing nucleotide triphosphate hydrolases"/>
    <property type="match status" value="1"/>
</dbReference>
<keyword evidence="3 5" id="KW-0067">ATP-binding</keyword>
<keyword evidence="2" id="KW-0547">Nucleotide-binding</keyword>
<dbReference type="InterPro" id="IPR027417">
    <property type="entry name" value="P-loop_NTPase"/>
</dbReference>
<evidence type="ECO:0000256" key="2">
    <source>
        <dbReference type="ARBA" id="ARBA00022741"/>
    </source>
</evidence>
<sequence>MNHPLEVTNLCTDLGRRRVLTDVNLTVGSGKFVGLIGPNGAGKTTLLRSILGLIPTRQGEVKVSGLTGNKARDLIGYVPQRHEFAWDFPIDVKGVVMTGRTRRIGWLRQPKAADYQAVHAALEKVKMVDLAKRPVGELSGGQRQRVLMARALVTNPDILLLDEPFTGLDMPSQELLLELFQDLAASGTSLLMSTHDLGSAADVCHEMILLNKTVVAQGTAAELADPELWMRTFSVKANSPLLRTVGVRS</sequence>
<keyword evidence="6" id="KW-1185">Reference proteome</keyword>
<dbReference type="InterPro" id="IPR050153">
    <property type="entry name" value="Metal_Ion_Import_ABC"/>
</dbReference>
<dbReference type="OrthoDB" id="5296765at2"/>
<protein>
    <submittedName>
        <fullName evidence="5">Anchored repeat-type ABC transporter, ATP-binding subunit</fullName>
    </submittedName>
</protein>
<dbReference type="GO" id="GO:0016887">
    <property type="term" value="F:ATP hydrolysis activity"/>
    <property type="evidence" value="ECO:0007669"/>
    <property type="project" value="InterPro"/>
</dbReference>
<dbReference type="RefSeq" id="WP_006546948.1">
    <property type="nucleotide sequence ID" value="NZ_DS999544.1"/>
</dbReference>